<keyword evidence="1" id="KW-1133">Transmembrane helix</keyword>
<evidence type="ECO:0000313" key="3">
    <source>
        <dbReference type="Proteomes" id="UP001501353"/>
    </source>
</evidence>
<name>A0ABP7SYV4_9BURK</name>
<dbReference type="EMBL" id="BAAAZE010000007">
    <property type="protein sequence ID" value="GAA4018553.1"/>
    <property type="molecule type" value="Genomic_DNA"/>
</dbReference>
<dbReference type="Proteomes" id="UP001501353">
    <property type="component" value="Unassembled WGS sequence"/>
</dbReference>
<feature type="transmembrane region" description="Helical" evidence="1">
    <location>
        <begin position="217"/>
        <end position="238"/>
    </location>
</feature>
<evidence type="ECO:0000313" key="2">
    <source>
        <dbReference type="EMBL" id="GAA4018553.1"/>
    </source>
</evidence>
<evidence type="ECO:0008006" key="4">
    <source>
        <dbReference type="Google" id="ProtNLM"/>
    </source>
</evidence>
<feature type="transmembrane region" description="Helical" evidence="1">
    <location>
        <begin position="59"/>
        <end position="80"/>
    </location>
</feature>
<feature type="transmembrane region" description="Helical" evidence="1">
    <location>
        <begin position="155"/>
        <end position="173"/>
    </location>
</feature>
<proteinExistence type="predicted"/>
<reference evidence="3" key="1">
    <citation type="journal article" date="2019" name="Int. J. Syst. Evol. Microbiol.">
        <title>The Global Catalogue of Microorganisms (GCM) 10K type strain sequencing project: providing services to taxonomists for standard genome sequencing and annotation.</title>
        <authorList>
            <consortium name="The Broad Institute Genomics Platform"/>
            <consortium name="The Broad Institute Genome Sequencing Center for Infectious Disease"/>
            <person name="Wu L."/>
            <person name="Ma J."/>
        </authorList>
    </citation>
    <scope>NUCLEOTIDE SEQUENCE [LARGE SCALE GENOMIC DNA]</scope>
    <source>
        <strain evidence="3">JCM 16673</strain>
    </source>
</reference>
<protein>
    <recommendedName>
        <fullName evidence="4">MotA/TolQ/ExbB proton channel domain-containing protein</fullName>
    </recommendedName>
</protein>
<feature type="transmembrane region" description="Helical" evidence="1">
    <location>
        <begin position="27"/>
        <end position="47"/>
    </location>
</feature>
<organism evidence="2 3">
    <name type="scientific">Actimicrobium antarcticum</name>
    <dbReference type="NCBI Taxonomy" id="1051899"/>
    <lineage>
        <taxon>Bacteria</taxon>
        <taxon>Pseudomonadati</taxon>
        <taxon>Pseudomonadota</taxon>
        <taxon>Betaproteobacteria</taxon>
        <taxon>Burkholderiales</taxon>
        <taxon>Oxalobacteraceae</taxon>
        <taxon>Actimicrobium</taxon>
    </lineage>
</organism>
<keyword evidence="3" id="KW-1185">Reference proteome</keyword>
<evidence type="ECO:0000256" key="1">
    <source>
        <dbReference type="SAM" id="Phobius"/>
    </source>
</evidence>
<gene>
    <name evidence="2" type="ORF">GCM10022212_13060</name>
</gene>
<sequence>MNPTSTIKLLPTLEGAKPVRMGRRYRLLVALPVVAVFVFAAAFWHFVSFAIMANPALNGLIFAVMAWGAFTMFGHVARIYREDAVFRHGLVWLLGGTDSNGPAMPRTPHAYVLGMIERLSKMGLGHQVYLHSSVMQPELDSLEQYLDKKQELSQFLVGLMVALGLLGTFVGLLETLVQTSSLIGTIAKSSGAGNNMEQEFAKIVGGLQGPLTAMGTAFSASMFGLVGSITLGFQMVIVRKTAQDFVERVRREVLSLAEKNKVNAQAEVSEQFLASLLTDILSAHKDTSTGLASVIRRLDELVPEVRSSANTTAELVRCTQSQQHALEAASEKISTVALVIPSMANLANASVSILEQVATSNVRVEKMLALIPAQDKLTDEVVQVVARINRLGAQVGNLEKSTEAIEAGVRQQTVVVTRMDGVLWDVEKDVLRDAFGAAIATKR</sequence>
<keyword evidence="1" id="KW-0812">Transmembrane</keyword>
<dbReference type="RefSeq" id="WP_344762468.1">
    <property type="nucleotide sequence ID" value="NZ_BAAAZE010000007.1"/>
</dbReference>
<comment type="caution">
    <text evidence="2">The sequence shown here is derived from an EMBL/GenBank/DDBJ whole genome shotgun (WGS) entry which is preliminary data.</text>
</comment>
<accession>A0ABP7SYV4</accession>
<keyword evidence="1" id="KW-0472">Membrane</keyword>